<dbReference type="EMBL" id="FUIG01000057">
    <property type="protein sequence ID" value="SJM34609.1"/>
    <property type="molecule type" value="Genomic_DNA"/>
</dbReference>
<evidence type="ECO:0000313" key="2">
    <source>
        <dbReference type="Proteomes" id="UP000245698"/>
    </source>
</evidence>
<dbReference type="AlphaFoldDB" id="A0A2P9ATZ1"/>
<sequence>MPEHKSGEGSRFTSRYGVQRSGLVRRTFRHSRRHPAREVAEALAAPMEHRPDRDDQSGVIRAFSRNRVVAFGSGPPEHCRRVTAWIPGSAPRRFAPCSALGRSGGVFAAQRQRRASKIRFFDGRRWLDGLWLASEKDWPADVAELVDARDLKSALSHPDMSRRVLDSPVFRPFPGPVALSSPLVTACA</sequence>
<organism evidence="1 2">
    <name type="scientific">Mesorhizobium delmotii</name>
    <dbReference type="NCBI Taxonomy" id="1631247"/>
    <lineage>
        <taxon>Bacteria</taxon>
        <taxon>Pseudomonadati</taxon>
        <taxon>Pseudomonadota</taxon>
        <taxon>Alphaproteobacteria</taxon>
        <taxon>Hyphomicrobiales</taxon>
        <taxon>Phyllobacteriaceae</taxon>
        <taxon>Mesorhizobium</taxon>
    </lineage>
</organism>
<keyword evidence="2" id="KW-1185">Reference proteome</keyword>
<gene>
    <name evidence="1" type="ORF">BQ8482_480092</name>
</gene>
<proteinExistence type="predicted"/>
<evidence type="ECO:0000313" key="1">
    <source>
        <dbReference type="EMBL" id="SJM34609.1"/>
    </source>
</evidence>
<accession>A0A2P9ATZ1</accession>
<dbReference type="Proteomes" id="UP000245698">
    <property type="component" value="Unassembled WGS sequence"/>
</dbReference>
<reference evidence="2" key="1">
    <citation type="submission" date="2016-12" db="EMBL/GenBank/DDBJ databases">
        <authorList>
            <person name="Brunel B."/>
        </authorList>
    </citation>
    <scope>NUCLEOTIDE SEQUENCE [LARGE SCALE GENOMIC DNA]</scope>
</reference>
<name>A0A2P9ATZ1_9HYPH</name>
<protein>
    <submittedName>
        <fullName evidence="1">Uncharacterized protein</fullName>
    </submittedName>
</protein>